<sequence length="134" mass="15247">MNRYDWLNGYLLSKPGATADFKTEWQWQRYQVGGRLFAATLCPGAQYSAEYAGRNLLTLKCDPTLAELYRREHPEVLPGFYTDKRCWNSIDLGGALPDGLLRQMIDESWRLVFGKLTKKMQRELLAGAGTPEGI</sequence>
<dbReference type="InterPro" id="IPR058532">
    <property type="entry name" value="YjbR/MT2646/Rv2570-like"/>
</dbReference>
<evidence type="ECO:0000313" key="1">
    <source>
        <dbReference type="EMBL" id="MBC8577079.1"/>
    </source>
</evidence>
<dbReference type="InterPro" id="IPR007351">
    <property type="entry name" value="YjbR"/>
</dbReference>
<dbReference type="Gene3D" id="3.90.1150.30">
    <property type="match status" value="1"/>
</dbReference>
<dbReference type="InterPro" id="IPR038056">
    <property type="entry name" value="YjbR-like_sf"/>
</dbReference>
<dbReference type="PANTHER" id="PTHR35145:SF1">
    <property type="entry name" value="CYTOPLASMIC PROTEIN"/>
    <property type="match status" value="1"/>
</dbReference>
<dbReference type="Proteomes" id="UP000658131">
    <property type="component" value="Unassembled WGS sequence"/>
</dbReference>
<gene>
    <name evidence="1" type="ORF">H8717_11755</name>
</gene>
<keyword evidence="2" id="KW-1185">Reference proteome</keyword>
<comment type="caution">
    <text evidence="1">The sequence shown here is derived from an EMBL/GenBank/DDBJ whole genome shotgun (WGS) entry which is preliminary data.</text>
</comment>
<dbReference type="GO" id="GO:0003677">
    <property type="term" value="F:DNA binding"/>
    <property type="evidence" value="ECO:0007669"/>
    <property type="project" value="UniProtKB-KW"/>
</dbReference>
<evidence type="ECO:0000313" key="2">
    <source>
        <dbReference type="Proteomes" id="UP000658131"/>
    </source>
</evidence>
<dbReference type="SUPFAM" id="SSF142906">
    <property type="entry name" value="YjbR-like"/>
    <property type="match status" value="1"/>
</dbReference>
<name>A0ABR7NL74_9FIRM</name>
<protein>
    <submittedName>
        <fullName evidence="1">MmcQ/YjbR family DNA-binding protein</fullName>
    </submittedName>
</protein>
<organism evidence="1 2">
    <name type="scientific">Yanshouia hominis</name>
    <dbReference type="NCBI Taxonomy" id="2763673"/>
    <lineage>
        <taxon>Bacteria</taxon>
        <taxon>Bacillati</taxon>
        <taxon>Bacillota</taxon>
        <taxon>Clostridia</taxon>
        <taxon>Eubacteriales</taxon>
        <taxon>Oscillospiraceae</taxon>
        <taxon>Yanshouia</taxon>
    </lineage>
</organism>
<accession>A0ABR7NL74</accession>
<dbReference type="EMBL" id="JACRTB010000021">
    <property type="protein sequence ID" value="MBC8577079.1"/>
    <property type="molecule type" value="Genomic_DNA"/>
</dbReference>
<proteinExistence type="predicted"/>
<dbReference type="PANTHER" id="PTHR35145">
    <property type="entry name" value="CYTOPLASMIC PROTEIN-RELATED"/>
    <property type="match status" value="1"/>
</dbReference>
<reference evidence="1 2" key="1">
    <citation type="submission" date="2020-08" db="EMBL/GenBank/DDBJ databases">
        <title>Genome public.</title>
        <authorList>
            <person name="Liu C."/>
            <person name="Sun Q."/>
        </authorList>
    </citation>
    <scope>NUCLEOTIDE SEQUENCE [LARGE SCALE GENOMIC DNA]</scope>
    <source>
        <strain evidence="1 2">BX1</strain>
    </source>
</reference>
<keyword evidence="1" id="KW-0238">DNA-binding</keyword>
<dbReference type="Pfam" id="PF04237">
    <property type="entry name" value="YjbR"/>
    <property type="match status" value="1"/>
</dbReference>
<dbReference type="RefSeq" id="WP_262400545.1">
    <property type="nucleotide sequence ID" value="NZ_JACRTB010000021.1"/>
</dbReference>